<keyword evidence="6 9" id="KW-0413">Isomerase</keyword>
<feature type="region of interest" description="Disordered" evidence="7">
    <location>
        <begin position="213"/>
        <end position="241"/>
    </location>
</feature>
<comment type="caution">
    <text evidence="9">The sequence shown here is derived from an EMBL/GenBank/DDBJ whole genome shotgun (WGS) entry which is preliminary data.</text>
</comment>
<dbReference type="FunFam" id="2.40.100.10:FF:000008">
    <property type="entry name" value="Peptidyl-prolyl cis-trans isomerase"/>
    <property type="match status" value="1"/>
</dbReference>
<keyword evidence="3" id="KW-0433">Leucine-rich repeat</keyword>
<dbReference type="Pfam" id="PF13516">
    <property type="entry name" value="LRR_6"/>
    <property type="match status" value="9"/>
</dbReference>
<dbReference type="AlphaFoldDB" id="A0A0W8CFP9"/>
<dbReference type="GO" id="GO:0048471">
    <property type="term" value="C:perinuclear region of cytoplasm"/>
    <property type="evidence" value="ECO:0007669"/>
    <property type="project" value="TreeGrafter"/>
</dbReference>
<dbReference type="SUPFAM" id="SSF50891">
    <property type="entry name" value="Cyclophilin-like"/>
    <property type="match status" value="1"/>
</dbReference>
<dbReference type="PRINTS" id="PR00153">
    <property type="entry name" value="CSAPPISMRASE"/>
</dbReference>
<evidence type="ECO:0000313" key="10">
    <source>
        <dbReference type="Proteomes" id="UP000052943"/>
    </source>
</evidence>
<dbReference type="SUPFAM" id="SSF52047">
    <property type="entry name" value="RNI-like"/>
    <property type="match status" value="4"/>
</dbReference>
<proteinExistence type="predicted"/>
<feature type="region of interest" description="Disordered" evidence="7">
    <location>
        <begin position="420"/>
        <end position="442"/>
    </location>
</feature>
<dbReference type="GO" id="GO:0005634">
    <property type="term" value="C:nucleus"/>
    <property type="evidence" value="ECO:0007669"/>
    <property type="project" value="TreeGrafter"/>
</dbReference>
<dbReference type="GO" id="GO:0003755">
    <property type="term" value="F:peptidyl-prolyl cis-trans isomerase activity"/>
    <property type="evidence" value="ECO:0007669"/>
    <property type="project" value="UniProtKB-KW"/>
</dbReference>
<evidence type="ECO:0000256" key="1">
    <source>
        <dbReference type="ARBA" id="ARBA00013194"/>
    </source>
</evidence>
<dbReference type="Proteomes" id="UP000052943">
    <property type="component" value="Unassembled WGS sequence"/>
</dbReference>
<dbReference type="InterPro" id="IPR002130">
    <property type="entry name" value="Cyclophilin-type_PPIase_dom"/>
</dbReference>
<dbReference type="InterPro" id="IPR027038">
    <property type="entry name" value="RanGap"/>
</dbReference>
<evidence type="ECO:0000256" key="7">
    <source>
        <dbReference type="SAM" id="MobiDB-lite"/>
    </source>
</evidence>
<dbReference type="OrthoDB" id="65413at2759"/>
<dbReference type="STRING" id="4790.A0A0W8CFP9"/>
<evidence type="ECO:0000256" key="5">
    <source>
        <dbReference type="ARBA" id="ARBA00023110"/>
    </source>
</evidence>
<feature type="region of interest" description="Disordered" evidence="7">
    <location>
        <begin position="150"/>
        <end position="195"/>
    </location>
</feature>
<dbReference type="GO" id="GO:0005829">
    <property type="term" value="C:cytosol"/>
    <property type="evidence" value="ECO:0007669"/>
    <property type="project" value="TreeGrafter"/>
</dbReference>
<dbReference type="GO" id="GO:0006457">
    <property type="term" value="P:protein folding"/>
    <property type="evidence" value="ECO:0007669"/>
    <property type="project" value="InterPro"/>
</dbReference>
<evidence type="ECO:0000256" key="4">
    <source>
        <dbReference type="ARBA" id="ARBA00022737"/>
    </source>
</evidence>
<name>A0A0W8CFP9_PHYNI</name>
<dbReference type="GO" id="GO:0006913">
    <property type="term" value="P:nucleocytoplasmic transport"/>
    <property type="evidence" value="ECO:0007669"/>
    <property type="project" value="TreeGrafter"/>
</dbReference>
<dbReference type="Gene3D" id="3.80.10.10">
    <property type="entry name" value="Ribonuclease Inhibitor"/>
    <property type="match status" value="5"/>
</dbReference>
<reference evidence="9 10" key="1">
    <citation type="submission" date="2015-11" db="EMBL/GenBank/DDBJ databases">
        <title>Genomes and virulence difference between two physiological races of Phytophthora nicotianae.</title>
        <authorList>
            <person name="Liu H."/>
            <person name="Ma X."/>
            <person name="Yu H."/>
            <person name="Fang D."/>
            <person name="Li Y."/>
            <person name="Wang X."/>
            <person name="Wang W."/>
            <person name="Dong Y."/>
            <person name="Xiao B."/>
        </authorList>
    </citation>
    <scope>NUCLEOTIDE SEQUENCE [LARGE SCALE GENOMIC DNA]</scope>
    <source>
        <strain evidence="10">race 0</strain>
    </source>
</reference>
<dbReference type="PROSITE" id="PS00170">
    <property type="entry name" value="CSA_PPIASE_1"/>
    <property type="match status" value="1"/>
</dbReference>
<dbReference type="Gene3D" id="2.40.100.10">
    <property type="entry name" value="Cyclophilin-like"/>
    <property type="match status" value="1"/>
</dbReference>
<protein>
    <recommendedName>
        <fullName evidence="1">peptidylprolyl isomerase</fullName>
        <ecNumber evidence="1">5.2.1.8</ecNumber>
    </recommendedName>
</protein>
<dbReference type="EC" id="5.2.1.8" evidence="1"/>
<dbReference type="PANTHER" id="PTHR24113:SF12">
    <property type="entry name" value="RAN GTPASE-ACTIVATING PROTEIN 1"/>
    <property type="match status" value="1"/>
</dbReference>
<keyword evidence="4" id="KW-0677">Repeat</keyword>
<dbReference type="PANTHER" id="PTHR24113">
    <property type="entry name" value="RAN GTPASE-ACTIVATING PROTEIN 1"/>
    <property type="match status" value="1"/>
</dbReference>
<organism evidence="9 10">
    <name type="scientific">Phytophthora nicotianae</name>
    <name type="common">Potato buckeye rot agent</name>
    <name type="synonym">Phytophthora parasitica</name>
    <dbReference type="NCBI Taxonomy" id="4792"/>
    <lineage>
        <taxon>Eukaryota</taxon>
        <taxon>Sar</taxon>
        <taxon>Stramenopiles</taxon>
        <taxon>Oomycota</taxon>
        <taxon>Peronosporomycetes</taxon>
        <taxon>Peronosporales</taxon>
        <taxon>Peronosporaceae</taxon>
        <taxon>Phytophthora</taxon>
    </lineage>
</organism>
<dbReference type="Pfam" id="PF00160">
    <property type="entry name" value="Pro_isomerase"/>
    <property type="match status" value="1"/>
</dbReference>
<evidence type="ECO:0000259" key="8">
    <source>
        <dbReference type="PROSITE" id="PS50072"/>
    </source>
</evidence>
<accession>A0A0W8CFP9</accession>
<sequence>MAAPATSTPPTHVVFETTVGEFTMELYTEHAPRTCWNIAELARRGYYNNTIFHRIIKDFMIQGGDPTGTGRGGESIYGAKFDDEITKELKHTGAGVLSMANSGPNTNGSQFFITLAPTPWLDGKHTVFGRISSGMKVIQRMGMVPTGANDRVTPNLFENGRDSAQQNRRPLMDTLGVPEGDTENKSSSQSNNVSPAISEMSIVELLHNTELVGSGRKGLEGDENSQSTDEHYDNNKSDNNAATPRKEAWIHVVESVPDLQVSIFEFVPPPASSDTPKTAGIPTVNGENTVTAEKKIRQIKRVSFAPDTEVNSTLIHDHVLLIDDSTEKSGPLSVVEQSRQVERSYAVPDDIPAFGWYDCFQLGLSLTYTTLCLRRSISSRCLVLDDQQMQQKRRRSCITATQISVLAHAGLAFNTSTRSLVVQQGQPPPPVKEKPKRRSHRSKRLGFTRIATRLRHRKRSNSKHKWAAKLSHPVRLKVKLKVTLKFKRRDPANVAKNKITKGADKNKIGSYGAIAVFRALRVNQTLLSLRLEYAAIDDAAMSALAAALRVNSSLTHLSLVGNRIGPNGARDLADALEDSPDSMLLDLDLRDNRLGSQGADELGRALRENETLTRCDFSWNQMGPQAVLGLLSALRDNFALRELCVYGRDLAEDGTQYLSNIDFDSAKRIVVALRHLNESFALIRLSGVRAILPVDKVKTSRWIHLANRELVELDGLVIAGLVPQNSMLLSLDLHDNPGLGRTAVLELLTAIKSCATLRDVNLCNTGLFPEAGESVGELVALNSTLLTIKMHDTVISVQQVRGNQKSGEVPEKMEFYVDSQHFLDRWIIAKCFAVNRLTQELNELRLPDVSRSTKTVVNLATNSRDHRDLVTVNLCGRRLELYEVAFLGKKMLHHLHLGRVVLNSCMLDSAAARALADGVRNHSTLHTLELENNPLGPIGGQALAECLASSSALTYLNLSWTQLGDDGVIGFREALIRNKSIERLDLRGNELRVRGVVAIAEGLRRTATLRELHLRWNTVSPAGAEALAVALDVNKSLVLLDIEHHTMGSRGAVAFASMLERNKHLEHLNIGGTDSDDALDAGPGIGSEQAQRIAEVLINCNRSLRILHIGANRIDADAVARFGELLKFNKTLMALDLSYSGLDATKAPRFFACLSANSTLQRLDLAHNRIGNEGLVACTRALETNRTLRELNLAYNHMTEEPLAVLAAKLHSQKRLITPTLEWLCLTGNSMTERTRRQFLSLPQNVIAIELQDKDDQDE</sequence>
<keyword evidence="5" id="KW-0697">Rotamase</keyword>
<dbReference type="SMART" id="SM00368">
    <property type="entry name" value="LRR_RI"/>
    <property type="match status" value="12"/>
</dbReference>
<dbReference type="PROSITE" id="PS50072">
    <property type="entry name" value="CSA_PPIASE_2"/>
    <property type="match status" value="1"/>
</dbReference>
<feature type="domain" description="PPIase cyclophilin-type" evidence="8">
    <location>
        <begin position="14"/>
        <end position="151"/>
    </location>
</feature>
<dbReference type="InterPro" id="IPR020892">
    <property type="entry name" value="Cyclophilin-type_PPIase_CS"/>
</dbReference>
<evidence type="ECO:0000256" key="6">
    <source>
        <dbReference type="ARBA" id="ARBA00023235"/>
    </source>
</evidence>
<keyword evidence="2" id="KW-0343">GTPase activation</keyword>
<dbReference type="GO" id="GO:0031267">
    <property type="term" value="F:small GTPase binding"/>
    <property type="evidence" value="ECO:0007669"/>
    <property type="project" value="TreeGrafter"/>
</dbReference>
<dbReference type="InterPro" id="IPR029000">
    <property type="entry name" value="Cyclophilin-like_dom_sf"/>
</dbReference>
<dbReference type="InterPro" id="IPR001611">
    <property type="entry name" value="Leu-rich_rpt"/>
</dbReference>
<gene>
    <name evidence="9" type="ORF">AM587_10008993</name>
</gene>
<feature type="compositionally biased region" description="Polar residues" evidence="7">
    <location>
        <begin position="185"/>
        <end position="195"/>
    </location>
</feature>
<dbReference type="GO" id="GO:0005096">
    <property type="term" value="F:GTPase activator activity"/>
    <property type="evidence" value="ECO:0007669"/>
    <property type="project" value="UniProtKB-KW"/>
</dbReference>
<evidence type="ECO:0000256" key="3">
    <source>
        <dbReference type="ARBA" id="ARBA00022614"/>
    </source>
</evidence>
<dbReference type="EMBL" id="LNFO01003462">
    <property type="protein sequence ID" value="KUF82887.1"/>
    <property type="molecule type" value="Genomic_DNA"/>
</dbReference>
<evidence type="ECO:0000256" key="2">
    <source>
        <dbReference type="ARBA" id="ARBA00022468"/>
    </source>
</evidence>
<dbReference type="InterPro" id="IPR032675">
    <property type="entry name" value="LRR_dom_sf"/>
</dbReference>
<evidence type="ECO:0000313" key="9">
    <source>
        <dbReference type="EMBL" id="KUF82887.1"/>
    </source>
</evidence>